<dbReference type="SUPFAM" id="SSF69618">
    <property type="entry name" value="HemD-like"/>
    <property type="match status" value="1"/>
</dbReference>
<dbReference type="Gene3D" id="3.40.50.10090">
    <property type="match status" value="2"/>
</dbReference>
<accession>A0A7M1AWT8</accession>
<protein>
    <submittedName>
        <fullName evidence="2">Uroporphyrinogen-III synthase</fullName>
    </submittedName>
</protein>
<reference evidence="2 3" key="1">
    <citation type="submission" date="2019-06" db="EMBL/GenBank/DDBJ databases">
        <title>Sulfurimonas gotlandica sp. nov., a chemoautotrophic and psychrotolerant epsilonproteobacterium isolated from a pelagic redoxcline, and an emended description of the genus Sulfurimonas.</title>
        <authorList>
            <person name="Wang S."/>
            <person name="Jiang L."/>
            <person name="Shao Z."/>
        </authorList>
    </citation>
    <scope>NUCLEOTIDE SEQUENCE [LARGE SCALE GENOMIC DNA]</scope>
    <source>
        <strain evidence="2 3">B2</strain>
    </source>
</reference>
<proteinExistence type="predicted"/>
<dbReference type="EMBL" id="CP041165">
    <property type="protein sequence ID" value="QOP41927.1"/>
    <property type="molecule type" value="Genomic_DNA"/>
</dbReference>
<dbReference type="Pfam" id="PF02602">
    <property type="entry name" value="HEM4"/>
    <property type="match status" value="1"/>
</dbReference>
<feature type="domain" description="Tetrapyrrole biosynthesis uroporphyrinogen III synthase" evidence="1">
    <location>
        <begin position="31"/>
        <end position="187"/>
    </location>
</feature>
<dbReference type="Proteomes" id="UP000593910">
    <property type="component" value="Chromosome"/>
</dbReference>
<evidence type="ECO:0000313" key="3">
    <source>
        <dbReference type="Proteomes" id="UP000593910"/>
    </source>
</evidence>
<dbReference type="GO" id="GO:0033014">
    <property type="term" value="P:tetrapyrrole biosynthetic process"/>
    <property type="evidence" value="ECO:0007669"/>
    <property type="project" value="InterPro"/>
</dbReference>
<evidence type="ECO:0000313" key="2">
    <source>
        <dbReference type="EMBL" id="QOP41927.1"/>
    </source>
</evidence>
<dbReference type="InterPro" id="IPR003754">
    <property type="entry name" value="4pyrrol_synth_uPrphyn_synth"/>
</dbReference>
<name>A0A7M1AWT8_9BACT</name>
<dbReference type="RefSeq" id="WP_193113248.1">
    <property type="nucleotide sequence ID" value="NZ_CP041165.1"/>
</dbReference>
<dbReference type="InterPro" id="IPR036108">
    <property type="entry name" value="4pyrrol_syn_uPrphyn_synt_sf"/>
</dbReference>
<dbReference type="AlphaFoldDB" id="A0A7M1AWT8"/>
<dbReference type="CDD" id="cd06578">
    <property type="entry name" value="HemD"/>
    <property type="match status" value="1"/>
</dbReference>
<organism evidence="2 3">
    <name type="scientific">Sulfurimonas marina</name>
    <dbReference type="NCBI Taxonomy" id="2590551"/>
    <lineage>
        <taxon>Bacteria</taxon>
        <taxon>Pseudomonadati</taxon>
        <taxon>Campylobacterota</taxon>
        <taxon>Epsilonproteobacteria</taxon>
        <taxon>Campylobacterales</taxon>
        <taxon>Sulfurimonadaceae</taxon>
        <taxon>Sulfurimonas</taxon>
    </lineage>
</organism>
<sequence>MSKNIYLFSTSSYSDTIHINSLDTTFFKPEIDFSQYDYLIVTSKQIAKALQQYDKASYIDIPALCVSAQSAKSFESIGGKVLQIGAGYGDNLSKIIQTYPKEKSWLYLRAKEVASSFVEETKSEGYMIDEAIVYETACSNEIQKSEPENDAILIFTSPSSVKCFLENHSLYKTQKIIVIGKTTAKALPPRVEFIISQETTIASCVKIAKKL</sequence>
<gene>
    <name evidence="2" type="ORF">FJR03_09350</name>
</gene>
<keyword evidence="3" id="KW-1185">Reference proteome</keyword>
<dbReference type="KEGG" id="smax:FJR03_09350"/>
<evidence type="ECO:0000259" key="1">
    <source>
        <dbReference type="Pfam" id="PF02602"/>
    </source>
</evidence>
<dbReference type="GO" id="GO:0004852">
    <property type="term" value="F:uroporphyrinogen-III synthase activity"/>
    <property type="evidence" value="ECO:0007669"/>
    <property type="project" value="InterPro"/>
</dbReference>